<dbReference type="HOGENOM" id="CLU_013253_1_4_1"/>
<keyword evidence="2" id="KW-0645">Protease</keyword>
<organism evidence="5 6">
    <name type="scientific">Tulasnella calospora MUT 4182</name>
    <dbReference type="NCBI Taxonomy" id="1051891"/>
    <lineage>
        <taxon>Eukaryota</taxon>
        <taxon>Fungi</taxon>
        <taxon>Dikarya</taxon>
        <taxon>Basidiomycota</taxon>
        <taxon>Agaricomycotina</taxon>
        <taxon>Agaricomycetes</taxon>
        <taxon>Cantharellales</taxon>
        <taxon>Tulasnellaceae</taxon>
        <taxon>Tulasnella</taxon>
    </lineage>
</organism>
<dbReference type="PROSITE" id="PS00141">
    <property type="entry name" value="ASP_PROTEASE"/>
    <property type="match status" value="1"/>
</dbReference>
<reference evidence="5 6" key="1">
    <citation type="submission" date="2014-04" db="EMBL/GenBank/DDBJ databases">
        <authorList>
            <consortium name="DOE Joint Genome Institute"/>
            <person name="Kuo A."/>
            <person name="Girlanda M."/>
            <person name="Perotto S."/>
            <person name="Kohler A."/>
            <person name="Nagy L.G."/>
            <person name="Floudas D."/>
            <person name="Copeland A."/>
            <person name="Barry K.W."/>
            <person name="Cichocki N."/>
            <person name="Veneault-Fourrey C."/>
            <person name="LaButti K."/>
            <person name="Lindquist E.A."/>
            <person name="Lipzen A."/>
            <person name="Lundell T."/>
            <person name="Morin E."/>
            <person name="Murat C."/>
            <person name="Sun H."/>
            <person name="Tunlid A."/>
            <person name="Henrissat B."/>
            <person name="Grigoriev I.V."/>
            <person name="Hibbett D.S."/>
            <person name="Martin F."/>
            <person name="Nordberg H.P."/>
            <person name="Cantor M.N."/>
            <person name="Hua S.X."/>
        </authorList>
    </citation>
    <scope>NUCLEOTIDE SEQUENCE [LARGE SCALE GENOMIC DNA]</scope>
    <source>
        <strain evidence="5 6">MUT 4182</strain>
    </source>
</reference>
<feature type="chain" id="PRO_5002179601" description="Peptidase A1 domain-containing protein" evidence="3">
    <location>
        <begin position="19"/>
        <end position="305"/>
    </location>
</feature>
<evidence type="ECO:0000256" key="1">
    <source>
        <dbReference type="ARBA" id="ARBA00007447"/>
    </source>
</evidence>
<dbReference type="PANTHER" id="PTHR47966:SF51">
    <property type="entry name" value="BETA-SITE APP-CLEAVING ENZYME, ISOFORM A-RELATED"/>
    <property type="match status" value="1"/>
</dbReference>
<dbReference type="InterPro" id="IPR001969">
    <property type="entry name" value="Aspartic_peptidase_AS"/>
</dbReference>
<dbReference type="PROSITE" id="PS51767">
    <property type="entry name" value="PEPTIDASE_A1"/>
    <property type="match status" value="1"/>
</dbReference>
<evidence type="ECO:0000259" key="4">
    <source>
        <dbReference type="PROSITE" id="PS51767"/>
    </source>
</evidence>
<evidence type="ECO:0000256" key="2">
    <source>
        <dbReference type="ARBA" id="ARBA00022750"/>
    </source>
</evidence>
<evidence type="ECO:0000313" key="5">
    <source>
        <dbReference type="EMBL" id="KIO20362.1"/>
    </source>
</evidence>
<comment type="similarity">
    <text evidence="1">Belongs to the peptidase A1 family.</text>
</comment>
<dbReference type="CDD" id="cd05471">
    <property type="entry name" value="pepsin_like"/>
    <property type="match status" value="1"/>
</dbReference>
<dbReference type="OrthoDB" id="15189at2759"/>
<feature type="domain" description="Peptidase A1" evidence="4">
    <location>
        <begin position="118"/>
        <end position="305"/>
    </location>
</feature>
<dbReference type="GO" id="GO:0004190">
    <property type="term" value="F:aspartic-type endopeptidase activity"/>
    <property type="evidence" value="ECO:0007669"/>
    <property type="project" value="UniProtKB-KW"/>
</dbReference>
<reference evidence="6" key="2">
    <citation type="submission" date="2015-01" db="EMBL/GenBank/DDBJ databases">
        <title>Evolutionary Origins and Diversification of the Mycorrhizal Mutualists.</title>
        <authorList>
            <consortium name="DOE Joint Genome Institute"/>
            <consortium name="Mycorrhizal Genomics Consortium"/>
            <person name="Kohler A."/>
            <person name="Kuo A."/>
            <person name="Nagy L.G."/>
            <person name="Floudas D."/>
            <person name="Copeland A."/>
            <person name="Barry K.W."/>
            <person name="Cichocki N."/>
            <person name="Veneault-Fourrey C."/>
            <person name="LaButti K."/>
            <person name="Lindquist E.A."/>
            <person name="Lipzen A."/>
            <person name="Lundell T."/>
            <person name="Morin E."/>
            <person name="Murat C."/>
            <person name="Riley R."/>
            <person name="Ohm R."/>
            <person name="Sun H."/>
            <person name="Tunlid A."/>
            <person name="Henrissat B."/>
            <person name="Grigoriev I.V."/>
            <person name="Hibbett D.S."/>
            <person name="Martin F."/>
        </authorList>
    </citation>
    <scope>NUCLEOTIDE SEQUENCE [LARGE SCALE GENOMIC DNA]</scope>
    <source>
        <strain evidence="6">MUT 4182</strain>
    </source>
</reference>
<keyword evidence="3" id="KW-0732">Signal</keyword>
<evidence type="ECO:0000256" key="3">
    <source>
        <dbReference type="SAM" id="SignalP"/>
    </source>
</evidence>
<dbReference type="Gene3D" id="2.40.70.10">
    <property type="entry name" value="Acid Proteases"/>
    <property type="match status" value="1"/>
</dbReference>
<sequence>MLVIAVATLLVVSSLSSASPTPLSPSTLPQRRSASVINFQRNTVQADNKVFNAEAARKERLRVKGKYGTINDRVQAASHSTKRALKTVAEPFDIKTKRAGKEGKDPLINVFDSIDVLYYGPLSVGTPPQKTNVDFDTGSSDLVVPMSNCRGGCTGPLINSSKSTTFKGTRTFFSIKYQDESGANGTVATDAVTVAGLTVAKQAFGAVNVEFGGFSGPNAGLLGLGFPDNAVSNSKPFFTNLVESGGLASNLFSFFMSRGGVDGSELCIGCVNSDKFSGDIDYHSIDPSATGGVQLYWNIPLWSFL</sequence>
<gene>
    <name evidence="5" type="ORF">M407DRAFT_29994</name>
</gene>
<keyword evidence="2" id="KW-0378">Hydrolase</keyword>
<dbReference type="Proteomes" id="UP000054248">
    <property type="component" value="Unassembled WGS sequence"/>
</dbReference>
<dbReference type="SUPFAM" id="SSF50630">
    <property type="entry name" value="Acid proteases"/>
    <property type="match status" value="1"/>
</dbReference>
<dbReference type="AlphaFoldDB" id="A0A0C3LG02"/>
<dbReference type="EMBL" id="KN823177">
    <property type="protein sequence ID" value="KIO20362.1"/>
    <property type="molecule type" value="Genomic_DNA"/>
</dbReference>
<dbReference type="Pfam" id="PF00026">
    <property type="entry name" value="Asp"/>
    <property type="match status" value="1"/>
</dbReference>
<dbReference type="InterPro" id="IPR033121">
    <property type="entry name" value="PEPTIDASE_A1"/>
</dbReference>
<dbReference type="STRING" id="1051891.A0A0C3LG02"/>
<dbReference type="PANTHER" id="PTHR47966">
    <property type="entry name" value="BETA-SITE APP-CLEAVING ENZYME, ISOFORM A-RELATED"/>
    <property type="match status" value="1"/>
</dbReference>
<evidence type="ECO:0000313" key="6">
    <source>
        <dbReference type="Proteomes" id="UP000054248"/>
    </source>
</evidence>
<dbReference type="InterPro" id="IPR001461">
    <property type="entry name" value="Aspartic_peptidase_A1"/>
</dbReference>
<dbReference type="FunFam" id="2.40.70.10:FF:000008">
    <property type="entry name" value="Cathepsin D"/>
    <property type="match status" value="1"/>
</dbReference>
<accession>A0A0C3LG02</accession>
<name>A0A0C3LG02_9AGAM</name>
<protein>
    <recommendedName>
        <fullName evidence="4">Peptidase A1 domain-containing protein</fullName>
    </recommendedName>
</protein>
<keyword evidence="6" id="KW-1185">Reference proteome</keyword>
<keyword evidence="2" id="KW-0064">Aspartyl protease</keyword>
<dbReference type="InterPro" id="IPR021109">
    <property type="entry name" value="Peptidase_aspartic_dom_sf"/>
</dbReference>
<feature type="signal peptide" evidence="3">
    <location>
        <begin position="1"/>
        <end position="18"/>
    </location>
</feature>
<dbReference type="GO" id="GO:0006508">
    <property type="term" value="P:proteolysis"/>
    <property type="evidence" value="ECO:0007669"/>
    <property type="project" value="InterPro"/>
</dbReference>
<dbReference type="InterPro" id="IPR034164">
    <property type="entry name" value="Pepsin-like_dom"/>
</dbReference>
<proteinExistence type="inferred from homology"/>